<protein>
    <recommendedName>
        <fullName evidence="4">CCHC-type domain-containing protein</fullName>
    </recommendedName>
</protein>
<dbReference type="GO" id="GO:0008270">
    <property type="term" value="F:zinc ion binding"/>
    <property type="evidence" value="ECO:0007669"/>
    <property type="project" value="UniProtKB-KW"/>
</dbReference>
<gene>
    <name evidence="5" type="ORF">CBR_g36826</name>
</gene>
<feature type="compositionally biased region" description="Gly residues" evidence="3">
    <location>
        <begin position="72"/>
        <end position="82"/>
    </location>
</feature>
<proteinExistence type="predicted"/>
<comment type="caution">
    <text evidence="5">The sequence shown here is derived from an EMBL/GenBank/DDBJ whole genome shotgun (WGS) entry which is preliminary data.</text>
</comment>
<evidence type="ECO:0000256" key="3">
    <source>
        <dbReference type="SAM" id="MobiDB-lite"/>
    </source>
</evidence>
<feature type="coiled-coil region" evidence="2">
    <location>
        <begin position="301"/>
        <end position="331"/>
    </location>
</feature>
<feature type="region of interest" description="Disordered" evidence="3">
    <location>
        <begin position="53"/>
        <end position="85"/>
    </location>
</feature>
<keyword evidence="1" id="KW-0479">Metal-binding</keyword>
<feature type="region of interest" description="Disordered" evidence="3">
    <location>
        <begin position="98"/>
        <end position="134"/>
    </location>
</feature>
<reference evidence="5 6" key="1">
    <citation type="journal article" date="2018" name="Cell">
        <title>The Chara Genome: Secondary Complexity and Implications for Plant Terrestrialization.</title>
        <authorList>
            <person name="Nishiyama T."/>
            <person name="Sakayama H."/>
            <person name="Vries J.D."/>
            <person name="Buschmann H."/>
            <person name="Saint-Marcoux D."/>
            <person name="Ullrich K.K."/>
            <person name="Haas F.B."/>
            <person name="Vanderstraeten L."/>
            <person name="Becker D."/>
            <person name="Lang D."/>
            <person name="Vosolsobe S."/>
            <person name="Rombauts S."/>
            <person name="Wilhelmsson P.K.I."/>
            <person name="Janitza P."/>
            <person name="Kern R."/>
            <person name="Heyl A."/>
            <person name="Rumpler F."/>
            <person name="Villalobos L.I.A.C."/>
            <person name="Clay J.M."/>
            <person name="Skokan R."/>
            <person name="Toyoda A."/>
            <person name="Suzuki Y."/>
            <person name="Kagoshima H."/>
            <person name="Schijlen E."/>
            <person name="Tajeshwar N."/>
            <person name="Catarino B."/>
            <person name="Hetherington A.J."/>
            <person name="Saltykova A."/>
            <person name="Bonnot C."/>
            <person name="Breuninger H."/>
            <person name="Symeonidi A."/>
            <person name="Radhakrishnan G.V."/>
            <person name="Van Nieuwerburgh F."/>
            <person name="Deforce D."/>
            <person name="Chang C."/>
            <person name="Karol K.G."/>
            <person name="Hedrich R."/>
            <person name="Ulvskov P."/>
            <person name="Glockner G."/>
            <person name="Delwiche C.F."/>
            <person name="Petrasek J."/>
            <person name="Van de Peer Y."/>
            <person name="Friml J."/>
            <person name="Beilby M."/>
            <person name="Dolan L."/>
            <person name="Kohara Y."/>
            <person name="Sugano S."/>
            <person name="Fujiyama A."/>
            <person name="Delaux P.-M."/>
            <person name="Quint M."/>
            <person name="TheiBen G."/>
            <person name="Hagemann M."/>
            <person name="Harholt J."/>
            <person name="Dunand C."/>
            <person name="Zachgo S."/>
            <person name="Langdale J."/>
            <person name="Maumus F."/>
            <person name="Straeten D.V.D."/>
            <person name="Gould S.B."/>
            <person name="Rensing S.A."/>
        </authorList>
    </citation>
    <scope>NUCLEOTIDE SEQUENCE [LARGE SCALE GENOMIC DNA]</scope>
    <source>
        <strain evidence="5 6">S276</strain>
    </source>
</reference>
<dbReference type="Pfam" id="PF00098">
    <property type="entry name" value="zf-CCHC"/>
    <property type="match status" value="1"/>
</dbReference>
<sequence>MASNIIRTCYNCGELGHFARFCPHPPRNAVPSNPNTAIIPVQTPLLSLPGPSSTIPAPTSGYNSNNSSSNHGYGGYNGGGGWNQTNRRLNTLEEQVSRIKVRHDAEEAKERQQKEAAERAAKEKEEEQRRLQAKREREEFQKEIGDAMNARIDNLCEALLGKKAKDQDGEVEKLKNEVENLRRLQFTQGITANVSVATPERSVRRVRDQEEAHRRMQEETEQRMSRMEDEIRRLKNERDEAMAHAESWRLEALRPGNKRGPVVVGATPSTQERVRPHCTPAKSPSMSVCHAREVATLKELRAKDLNGRREAEQEVDRLKEEMARLEMEKQRAPGTNLRARMDEAAKASGSQPAKGKKPVEVQMSQRDTFIADNRRILRPLKMDEVRILCTKEGVTYTTLDRAKEDIISKRVALAFGKQVADGGVQELSDDSAGGSADLGNAGRQDLTS</sequence>
<evidence type="ECO:0000313" key="5">
    <source>
        <dbReference type="EMBL" id="GBG83212.1"/>
    </source>
</evidence>
<feature type="compositionally biased region" description="Basic and acidic residues" evidence="3">
    <location>
        <begin position="102"/>
        <end position="134"/>
    </location>
</feature>
<organism evidence="5 6">
    <name type="scientific">Chara braunii</name>
    <name type="common">Braun's stonewort</name>
    <dbReference type="NCBI Taxonomy" id="69332"/>
    <lineage>
        <taxon>Eukaryota</taxon>
        <taxon>Viridiplantae</taxon>
        <taxon>Streptophyta</taxon>
        <taxon>Charophyceae</taxon>
        <taxon>Charales</taxon>
        <taxon>Characeae</taxon>
        <taxon>Chara</taxon>
    </lineage>
</organism>
<dbReference type="SMART" id="SM00343">
    <property type="entry name" value="ZnF_C2HC"/>
    <property type="match status" value="1"/>
</dbReference>
<keyword evidence="1" id="KW-0863">Zinc-finger</keyword>
<dbReference type="AlphaFoldDB" id="A0A388LLX5"/>
<feature type="region of interest" description="Disordered" evidence="3">
    <location>
        <begin position="201"/>
        <end position="226"/>
    </location>
</feature>
<feature type="region of interest" description="Disordered" evidence="3">
    <location>
        <begin position="259"/>
        <end position="285"/>
    </location>
</feature>
<name>A0A388LLX5_CHABU</name>
<feature type="compositionally biased region" description="Low complexity" evidence="3">
    <location>
        <begin position="60"/>
        <end position="71"/>
    </location>
</feature>
<dbReference type="Proteomes" id="UP000265515">
    <property type="component" value="Unassembled WGS sequence"/>
</dbReference>
<keyword evidence="1" id="KW-0862">Zinc</keyword>
<evidence type="ECO:0000259" key="4">
    <source>
        <dbReference type="PROSITE" id="PS50158"/>
    </source>
</evidence>
<dbReference type="EMBL" id="BFEA01000432">
    <property type="protein sequence ID" value="GBG83212.1"/>
    <property type="molecule type" value="Genomic_DNA"/>
</dbReference>
<dbReference type="SUPFAM" id="SSF57756">
    <property type="entry name" value="Retrovirus zinc finger-like domains"/>
    <property type="match status" value="1"/>
</dbReference>
<feature type="region of interest" description="Disordered" evidence="3">
    <location>
        <begin position="424"/>
        <end position="448"/>
    </location>
</feature>
<evidence type="ECO:0000313" key="6">
    <source>
        <dbReference type="Proteomes" id="UP000265515"/>
    </source>
</evidence>
<keyword evidence="2" id="KW-0175">Coiled coil</keyword>
<evidence type="ECO:0000256" key="2">
    <source>
        <dbReference type="SAM" id="Coils"/>
    </source>
</evidence>
<accession>A0A388LLX5</accession>
<dbReference type="InterPro" id="IPR036875">
    <property type="entry name" value="Znf_CCHC_sf"/>
</dbReference>
<dbReference type="Gene3D" id="4.10.60.10">
    <property type="entry name" value="Zinc finger, CCHC-type"/>
    <property type="match status" value="1"/>
</dbReference>
<dbReference type="GO" id="GO:0003676">
    <property type="term" value="F:nucleic acid binding"/>
    <property type="evidence" value="ECO:0007669"/>
    <property type="project" value="InterPro"/>
</dbReference>
<dbReference type="Gramene" id="GBG83212">
    <property type="protein sequence ID" value="GBG83212"/>
    <property type="gene ID" value="CBR_g36826"/>
</dbReference>
<dbReference type="PROSITE" id="PS50158">
    <property type="entry name" value="ZF_CCHC"/>
    <property type="match status" value="1"/>
</dbReference>
<dbReference type="InterPro" id="IPR001878">
    <property type="entry name" value="Znf_CCHC"/>
</dbReference>
<feature type="domain" description="CCHC-type" evidence="4">
    <location>
        <begin position="9"/>
        <end position="23"/>
    </location>
</feature>
<evidence type="ECO:0000256" key="1">
    <source>
        <dbReference type="PROSITE-ProRule" id="PRU00047"/>
    </source>
</evidence>
<keyword evidence="6" id="KW-1185">Reference proteome</keyword>